<evidence type="ECO:0000256" key="6">
    <source>
        <dbReference type="ARBA" id="ARBA00023316"/>
    </source>
</evidence>
<dbReference type="AlphaFoldDB" id="A0AB35BZ56"/>
<dbReference type="InterPro" id="IPR004391">
    <property type="entry name" value="Glu_race"/>
</dbReference>
<feature type="binding site" evidence="7">
    <location>
        <begin position="184"/>
        <end position="185"/>
    </location>
    <ligand>
        <name>substrate</name>
    </ligand>
</feature>
<dbReference type="GO" id="GO:0009252">
    <property type="term" value="P:peptidoglycan biosynthetic process"/>
    <property type="evidence" value="ECO:0007669"/>
    <property type="project" value="UniProtKB-UniRule"/>
</dbReference>
<keyword evidence="4 7" id="KW-0573">Peptidoglycan synthesis</keyword>
<dbReference type="HAMAP" id="MF_00258">
    <property type="entry name" value="Glu_racemase"/>
    <property type="match status" value="1"/>
</dbReference>
<evidence type="ECO:0000256" key="2">
    <source>
        <dbReference type="ARBA" id="ARBA00013090"/>
    </source>
</evidence>
<dbReference type="Proteomes" id="UP000680020">
    <property type="component" value="Unassembled WGS sequence"/>
</dbReference>
<dbReference type="EC" id="5.1.1.3" evidence="2 7"/>
<feature type="active site" description="Proton donor/acceptor" evidence="7">
    <location>
        <position position="183"/>
    </location>
</feature>
<dbReference type="Gene3D" id="3.40.50.1860">
    <property type="match status" value="2"/>
</dbReference>
<comment type="catalytic activity">
    <reaction evidence="1 7">
        <text>L-glutamate = D-glutamate</text>
        <dbReference type="Rhea" id="RHEA:12813"/>
        <dbReference type="ChEBI" id="CHEBI:29985"/>
        <dbReference type="ChEBI" id="CHEBI:29986"/>
        <dbReference type="EC" id="5.1.1.3"/>
    </reaction>
</comment>
<dbReference type="GO" id="GO:0008881">
    <property type="term" value="F:glutamate racemase activity"/>
    <property type="evidence" value="ECO:0007669"/>
    <property type="project" value="UniProtKB-UniRule"/>
</dbReference>
<sequence>MKIGFIDSGIGGLSVMSAFIDYPLPADYYYIADTAHLPYGLKSHEYIHERVTTLTEYLLATHHIDMLVIACNTATAISAEKLRHQLPQDFPIIGIEPAIKPAARASITKEIAIVATSSMIENPRLTRLIDQFAHEVSVIKIAADRWVTLVEKGDTESMAAQSTLQETLNVLNNTQVDQLILGCTHFPFLQEALMALVPPSVTLVNPAFAVAKHAEHCLQACHIAPERTPSFHYFTTGNLNDFQHQITHLQLPSGTVHTLDI</sequence>
<evidence type="ECO:0000313" key="9">
    <source>
        <dbReference type="Proteomes" id="UP000680020"/>
    </source>
</evidence>
<evidence type="ECO:0000256" key="4">
    <source>
        <dbReference type="ARBA" id="ARBA00022984"/>
    </source>
</evidence>
<dbReference type="PROSITE" id="PS00923">
    <property type="entry name" value="ASP_GLU_RACEMASE_1"/>
    <property type="match status" value="1"/>
</dbReference>
<feature type="active site" description="Proton donor/acceptor" evidence="7">
    <location>
        <position position="71"/>
    </location>
</feature>
<dbReference type="SUPFAM" id="SSF53681">
    <property type="entry name" value="Aspartate/glutamate racemase"/>
    <property type="match status" value="2"/>
</dbReference>
<dbReference type="InterPro" id="IPR033134">
    <property type="entry name" value="Asp/Glu_racemase_AS_2"/>
</dbReference>
<dbReference type="Pfam" id="PF01177">
    <property type="entry name" value="Asp_Glu_race"/>
    <property type="match status" value="1"/>
</dbReference>
<dbReference type="PANTHER" id="PTHR21198">
    <property type="entry name" value="GLUTAMATE RACEMASE"/>
    <property type="match status" value="1"/>
</dbReference>
<comment type="pathway">
    <text evidence="7">Cell wall biogenesis; peptidoglycan biosynthesis.</text>
</comment>
<dbReference type="InterPro" id="IPR001920">
    <property type="entry name" value="Asp/Glu_race"/>
</dbReference>
<feature type="binding site" evidence="7">
    <location>
        <begin position="39"/>
        <end position="40"/>
    </location>
    <ligand>
        <name>substrate</name>
    </ligand>
</feature>
<keyword evidence="3 7" id="KW-0133">Cell shape</keyword>
<keyword evidence="5 7" id="KW-0413">Isomerase</keyword>
<evidence type="ECO:0000256" key="5">
    <source>
        <dbReference type="ARBA" id="ARBA00023235"/>
    </source>
</evidence>
<evidence type="ECO:0000256" key="3">
    <source>
        <dbReference type="ARBA" id="ARBA00022960"/>
    </source>
</evidence>
<comment type="function">
    <text evidence="7">Provides the (R)-glutamate required for cell wall biosynthesis.</text>
</comment>
<reference evidence="8" key="1">
    <citation type="submission" date="2021-03" db="EMBL/GenBank/DDBJ databases">
        <title>Identification and antibiotic profiling of Wohlfahrtiimonas chitiniclastica, an underestimated human pathogen.</title>
        <authorList>
            <person name="Kopf A."/>
            <person name="Bunk B."/>
            <person name="Coldewey S."/>
            <person name="Gunzer F."/>
            <person name="Riedel T."/>
            <person name="Schroettner P."/>
        </authorList>
    </citation>
    <scope>NUCLEOTIDE SEQUENCE</scope>
    <source>
        <strain evidence="8">DSM 100917</strain>
    </source>
</reference>
<keyword evidence="6 7" id="KW-0961">Cell wall biogenesis/degradation</keyword>
<dbReference type="GO" id="GO:0008360">
    <property type="term" value="P:regulation of cell shape"/>
    <property type="evidence" value="ECO:0007669"/>
    <property type="project" value="UniProtKB-KW"/>
</dbReference>
<dbReference type="RefSeq" id="WP_094488736.1">
    <property type="nucleotide sequence ID" value="NZ_JAGIBT010000004.1"/>
</dbReference>
<feature type="binding site" evidence="7">
    <location>
        <begin position="7"/>
        <end position="8"/>
    </location>
    <ligand>
        <name>substrate</name>
    </ligand>
</feature>
<gene>
    <name evidence="7 8" type="primary">murI</name>
    <name evidence="8" type="ORF">J7561_02995</name>
</gene>
<dbReference type="EMBL" id="JAGIBU010000001">
    <property type="protein sequence ID" value="MBS7824172.1"/>
    <property type="molecule type" value="Genomic_DNA"/>
</dbReference>
<organism evidence="8 9">
    <name type="scientific">Wohlfahrtiimonas chitiniclastica</name>
    <dbReference type="NCBI Taxonomy" id="400946"/>
    <lineage>
        <taxon>Bacteria</taxon>
        <taxon>Pseudomonadati</taxon>
        <taxon>Pseudomonadota</taxon>
        <taxon>Gammaproteobacteria</taxon>
        <taxon>Cardiobacteriales</taxon>
        <taxon>Ignatzschineriaceae</taxon>
        <taxon>Wohlfahrtiimonas</taxon>
    </lineage>
</organism>
<dbReference type="PANTHER" id="PTHR21198:SF3">
    <property type="entry name" value="GLUTAMATE RACEMASE"/>
    <property type="match status" value="1"/>
</dbReference>
<evidence type="ECO:0000256" key="7">
    <source>
        <dbReference type="HAMAP-Rule" id="MF_00258"/>
    </source>
</evidence>
<feature type="binding site" evidence="7">
    <location>
        <begin position="72"/>
        <end position="73"/>
    </location>
    <ligand>
        <name>substrate</name>
    </ligand>
</feature>
<comment type="similarity">
    <text evidence="7">Belongs to the aspartate/glutamate racemases family.</text>
</comment>
<dbReference type="InterPro" id="IPR018187">
    <property type="entry name" value="Asp/Glu_racemase_AS_1"/>
</dbReference>
<dbReference type="InterPro" id="IPR015942">
    <property type="entry name" value="Asp/Glu/hydantoin_racemase"/>
</dbReference>
<protein>
    <recommendedName>
        <fullName evidence="2 7">Glutamate racemase</fullName>
        <ecNumber evidence="2 7">5.1.1.3</ecNumber>
    </recommendedName>
</protein>
<proteinExistence type="inferred from homology"/>
<dbReference type="NCBIfam" id="TIGR00067">
    <property type="entry name" value="glut_race"/>
    <property type="match status" value="1"/>
</dbReference>
<dbReference type="GO" id="GO:0071555">
    <property type="term" value="P:cell wall organization"/>
    <property type="evidence" value="ECO:0007669"/>
    <property type="project" value="UniProtKB-KW"/>
</dbReference>
<evidence type="ECO:0000313" key="8">
    <source>
        <dbReference type="EMBL" id="MBS7824172.1"/>
    </source>
</evidence>
<dbReference type="PROSITE" id="PS00924">
    <property type="entry name" value="ASP_GLU_RACEMASE_2"/>
    <property type="match status" value="1"/>
</dbReference>
<name>A0AB35BZ56_9GAMM</name>
<evidence type="ECO:0000256" key="1">
    <source>
        <dbReference type="ARBA" id="ARBA00001602"/>
    </source>
</evidence>
<comment type="caution">
    <text evidence="8">The sequence shown here is derived from an EMBL/GenBank/DDBJ whole genome shotgun (WGS) entry which is preliminary data.</text>
</comment>
<accession>A0AB35BZ56</accession>